<gene>
    <name evidence="4" type="ORF">KUTeg_005823</name>
</gene>
<dbReference type="PANTHER" id="PTHR23282">
    <property type="entry name" value="APICAL ENDOSOMAL GLYCOPROTEIN PRECURSOR"/>
    <property type="match status" value="1"/>
</dbReference>
<dbReference type="InterPro" id="IPR000998">
    <property type="entry name" value="MAM_dom"/>
</dbReference>
<protein>
    <recommendedName>
        <fullName evidence="3">MAM domain-containing protein</fullName>
    </recommendedName>
</protein>
<name>A0ABQ9FH58_TEGGR</name>
<dbReference type="SUPFAM" id="SSF49899">
    <property type="entry name" value="Concanavalin A-like lectins/glucanases"/>
    <property type="match status" value="1"/>
</dbReference>
<dbReference type="SMART" id="SM00137">
    <property type="entry name" value="MAM"/>
    <property type="match status" value="1"/>
</dbReference>
<proteinExistence type="predicted"/>
<dbReference type="PROSITE" id="PS50060">
    <property type="entry name" value="MAM_2"/>
    <property type="match status" value="1"/>
</dbReference>
<dbReference type="CDD" id="cd06263">
    <property type="entry name" value="MAM"/>
    <property type="match status" value="1"/>
</dbReference>
<comment type="caution">
    <text evidence="4">The sequence shown here is derived from an EMBL/GenBank/DDBJ whole genome shotgun (WGS) entry which is preliminary data.</text>
</comment>
<evidence type="ECO:0000259" key="3">
    <source>
        <dbReference type="PROSITE" id="PS50060"/>
    </source>
</evidence>
<dbReference type="Proteomes" id="UP001217089">
    <property type="component" value="Unassembled WGS sequence"/>
</dbReference>
<dbReference type="Gene3D" id="2.60.120.200">
    <property type="match status" value="1"/>
</dbReference>
<keyword evidence="2" id="KW-0812">Transmembrane</keyword>
<feature type="transmembrane region" description="Helical" evidence="2">
    <location>
        <begin position="284"/>
        <end position="306"/>
    </location>
</feature>
<dbReference type="PANTHER" id="PTHR23282:SF101">
    <property type="entry name" value="MAM DOMAIN-CONTAINING PROTEIN"/>
    <property type="match status" value="1"/>
</dbReference>
<evidence type="ECO:0000313" key="4">
    <source>
        <dbReference type="EMBL" id="KAJ8316629.1"/>
    </source>
</evidence>
<feature type="compositionally biased region" description="Polar residues" evidence="1">
    <location>
        <begin position="404"/>
        <end position="418"/>
    </location>
</feature>
<feature type="region of interest" description="Disordered" evidence="1">
    <location>
        <begin position="355"/>
        <end position="386"/>
    </location>
</feature>
<organism evidence="4 5">
    <name type="scientific">Tegillarca granosa</name>
    <name type="common">Malaysian cockle</name>
    <name type="synonym">Anadara granosa</name>
    <dbReference type="NCBI Taxonomy" id="220873"/>
    <lineage>
        <taxon>Eukaryota</taxon>
        <taxon>Metazoa</taxon>
        <taxon>Spiralia</taxon>
        <taxon>Lophotrochozoa</taxon>
        <taxon>Mollusca</taxon>
        <taxon>Bivalvia</taxon>
        <taxon>Autobranchia</taxon>
        <taxon>Pteriomorphia</taxon>
        <taxon>Arcoida</taxon>
        <taxon>Arcoidea</taxon>
        <taxon>Arcidae</taxon>
        <taxon>Tegillarca</taxon>
    </lineage>
</organism>
<dbReference type="Pfam" id="PF00629">
    <property type="entry name" value="MAM"/>
    <property type="match status" value="1"/>
</dbReference>
<reference evidence="4 5" key="1">
    <citation type="submission" date="2022-12" db="EMBL/GenBank/DDBJ databases">
        <title>Chromosome-level genome of Tegillarca granosa.</title>
        <authorList>
            <person name="Kim J."/>
        </authorList>
    </citation>
    <scope>NUCLEOTIDE SEQUENCE [LARGE SCALE GENOMIC DNA]</scope>
    <source>
        <strain evidence="4">Teg-2019</strain>
        <tissue evidence="4">Adductor muscle</tissue>
    </source>
</reference>
<keyword evidence="5" id="KW-1185">Reference proteome</keyword>
<feature type="domain" description="MAM" evidence="3">
    <location>
        <begin position="81"/>
        <end position="236"/>
    </location>
</feature>
<feature type="region of interest" description="Disordered" evidence="1">
    <location>
        <begin position="404"/>
        <end position="430"/>
    </location>
</feature>
<dbReference type="InterPro" id="IPR051560">
    <property type="entry name" value="MAM_domain-containing"/>
</dbReference>
<evidence type="ECO:0000256" key="2">
    <source>
        <dbReference type="SAM" id="Phobius"/>
    </source>
</evidence>
<evidence type="ECO:0000313" key="5">
    <source>
        <dbReference type="Proteomes" id="UP001217089"/>
    </source>
</evidence>
<evidence type="ECO:0000256" key="1">
    <source>
        <dbReference type="SAM" id="MobiDB-lite"/>
    </source>
</evidence>
<sequence length="430" mass="48715">MSVSKLVVSQHKTSEIISKLFLVYKWNYGKVFYFRIHMRLQSEKDAFIWNCRLRLLHNFSDPSLRPCGSVLFTMPSELRHFSCGFEGNLCEWHTPEWSAHRWSRTNYKSGSNPSTASENGYYAYFNNTSLPPNSEAFLESVPIETSINRPCLRFYYHMYDSTMGSLEIGLVQDGVRKPLWQRSGDQLDTWHCAKVDLSSANPGNRIYVKAIKGPDLNTVMAIDNVQLFINVKSCEKADCDNLEDSLSVTDLPQTPTTTITEAPVPQNKTLFENAFPAFMYQLQWTVGVPSGVIVFFIVLLLVVKAIDRQQLREKKRREAFSMQLLHEYKQSSGKQGGNPFFAITIPGPLYSDIEEDEEQNKPNGETPALESKTANGGGHIGDTKRSSFKNGQIVKCEINHHNVASSSTDLDNEPCSSKQLDDSDYMTLKQ</sequence>
<dbReference type="EMBL" id="JARBDR010000296">
    <property type="protein sequence ID" value="KAJ8316629.1"/>
    <property type="molecule type" value="Genomic_DNA"/>
</dbReference>
<accession>A0ABQ9FH58</accession>
<keyword evidence="2" id="KW-1133">Transmembrane helix</keyword>
<keyword evidence="2" id="KW-0472">Membrane</keyword>
<dbReference type="InterPro" id="IPR013320">
    <property type="entry name" value="ConA-like_dom_sf"/>
</dbReference>